<accession>A0A9P1P234</accession>
<dbReference type="Pfam" id="PF03016">
    <property type="entry name" value="Exostosin_GT47"/>
    <property type="match status" value="1"/>
</dbReference>
<protein>
    <recommendedName>
        <fullName evidence="2">Exostosin GT47 domain-containing protein</fullName>
    </recommendedName>
</protein>
<dbReference type="Gene3D" id="1.25.40.10">
    <property type="entry name" value="Tetratricopeptide repeat domain"/>
    <property type="match status" value="1"/>
</dbReference>
<evidence type="ECO:0000313" key="3">
    <source>
        <dbReference type="EMBL" id="CDM98664.1"/>
    </source>
</evidence>
<feature type="domain" description="Exostosin GT47" evidence="2">
    <location>
        <begin position="854"/>
        <end position="1011"/>
    </location>
</feature>
<dbReference type="InterPro" id="IPR011990">
    <property type="entry name" value="TPR-like_helical_dom_sf"/>
</dbReference>
<dbReference type="Proteomes" id="UP000032946">
    <property type="component" value="Chromosome"/>
</dbReference>
<organism evidence="3 4">
    <name type="scientific">Limnospira indica PCC 8005</name>
    <dbReference type="NCBI Taxonomy" id="376219"/>
    <lineage>
        <taxon>Bacteria</taxon>
        <taxon>Bacillati</taxon>
        <taxon>Cyanobacteriota</taxon>
        <taxon>Cyanophyceae</taxon>
        <taxon>Oscillatoriophycideae</taxon>
        <taxon>Oscillatoriales</taxon>
        <taxon>Sirenicapillariaceae</taxon>
        <taxon>Limnospira</taxon>
    </lineage>
</organism>
<dbReference type="PROSITE" id="PS50293">
    <property type="entry name" value="TPR_REGION"/>
    <property type="match status" value="1"/>
</dbReference>
<sequence>MSASDFSRGNEFLRNGQLEEAIAAYQKAIGQNRDFYLAYQNLGEALEKLGRFDEAIAAYRRAVELKPEAAWSYVNLSRVLRQVGRVDEAENAHKKAAGISPNLATSSPVVNQPQVTTHLVQPPVSLQPSTKVPPTVQKPAKTFAAQQLTQPYQIVLFTPYYKAKQPERQQELIYCLQRNIECAEIANIVLMVDDGHQPELTSPKIEILNLPSRPTYLNWVELTQEKYPDQISVLANTDIYFDESVSRLREIFSANQKAFVTISRYEHQGSSKTLHKNPHWSQDVWAIFGKNKLLTPALKNTLKIPLGVPRCDNKIAYLFSIYGAKVYNPCLDIKTFHVQETDSRTYDKKKDTSVLGTVAYVHPSPSILKYSKLDFELWAVDFSQIKQVQLNKSLETWEKERKNSGSKAATSSPKTHQTYHPQVDCLLFPVIKKELEDLISYFENILLPTQDEKSLTFVISIDQTWNEKDVKIVQEAINNSPAQPCIKEVKFIACELQDFESIYIRDIPKDISTMVLPAYGLKTGPNLQFFRSMQKLLDSETKYTGVLLQEVDTIPLKNMWVDFINKDIYNLKDALVIGSKYSGVSPLKPEQVNHLNGNAVYGLANPLFKRFLELWERLVIEVAKKAPWKAYDTATEWVIQYLKDDSCWVLDEKKREHSPYFKSQELQEYLKIYRQQTYQLNKVINKAGTTELMPETVFDPAAITEDLKSASVLHLRPALPFRDICRYISNQQKFLESNVIGYDGLWQYPAITEKHAYKMAKKYLHGYERSIVYFGFPWATLIDQFLHKPEMTKHLLLVLERYKPYLQKFSKVVTVCQHIKMLDYQYLFEQVGITNIFWSHAIKDQPHLTEFPEIKIHPFPLFPAQACDLSPQKLRGVFRKLLFCFVGSKSPIYYLTDSRNQIIKHLSNDKRGVIRSRDVWHYRDIVYEYQIKKTVTYEKNLIDKSHTFEFKELLKQSVFSLCPSGSGPNSIRLWESIGYGSIPVVLSDTYLPPGDLALWESAVVICPEKSHEIKALPDRLELLNKDKKSLDQKKETLEVLWDRYGVECFIYDIIGLFNEFKNS</sequence>
<evidence type="ECO:0000313" key="4">
    <source>
        <dbReference type="Proteomes" id="UP000032946"/>
    </source>
</evidence>
<evidence type="ECO:0000259" key="2">
    <source>
        <dbReference type="Pfam" id="PF03016"/>
    </source>
</evidence>
<feature type="repeat" description="TPR" evidence="1">
    <location>
        <begin position="36"/>
        <end position="69"/>
    </location>
</feature>
<dbReference type="Pfam" id="PF13432">
    <property type="entry name" value="TPR_16"/>
    <property type="match status" value="1"/>
</dbReference>
<keyword evidence="1" id="KW-0802">TPR repeat</keyword>
<dbReference type="SUPFAM" id="SSF48452">
    <property type="entry name" value="TPR-like"/>
    <property type="match status" value="1"/>
</dbReference>
<reference evidence="3 4" key="1">
    <citation type="submission" date="2014-02" db="EMBL/GenBank/DDBJ databases">
        <authorList>
            <person name="Genoscope - CEA"/>
        </authorList>
    </citation>
    <scope>NUCLEOTIDE SEQUENCE [LARGE SCALE GENOMIC DNA]</scope>
    <source>
        <strain evidence="3 4">PCC 8005</strain>
    </source>
</reference>
<dbReference type="SMART" id="SM00028">
    <property type="entry name" value="TPR"/>
    <property type="match status" value="3"/>
</dbReference>
<dbReference type="PANTHER" id="PTHR11062">
    <property type="entry name" value="EXOSTOSIN HEPARAN SULFATE GLYCOSYLTRANSFERASE -RELATED"/>
    <property type="match status" value="1"/>
</dbReference>
<name>A0A9P1P234_9CYAN</name>
<dbReference type="InterPro" id="IPR040911">
    <property type="entry name" value="Exostosin_GT47"/>
</dbReference>
<dbReference type="PROSITE" id="PS50005">
    <property type="entry name" value="TPR"/>
    <property type="match status" value="3"/>
</dbReference>
<proteinExistence type="predicted"/>
<dbReference type="InterPro" id="IPR019734">
    <property type="entry name" value="TPR_rpt"/>
</dbReference>
<dbReference type="GO" id="GO:0016757">
    <property type="term" value="F:glycosyltransferase activity"/>
    <property type="evidence" value="ECO:0007669"/>
    <property type="project" value="InterPro"/>
</dbReference>
<dbReference type="Pfam" id="PF13374">
    <property type="entry name" value="TPR_10"/>
    <property type="match status" value="1"/>
</dbReference>
<dbReference type="InterPro" id="IPR004263">
    <property type="entry name" value="Exostosin"/>
</dbReference>
<dbReference type="AlphaFoldDB" id="A0A9P1P234"/>
<evidence type="ECO:0000256" key="1">
    <source>
        <dbReference type="PROSITE-ProRule" id="PRU00339"/>
    </source>
</evidence>
<feature type="repeat" description="TPR" evidence="1">
    <location>
        <begin position="70"/>
        <end position="103"/>
    </location>
</feature>
<dbReference type="EMBL" id="FO818640">
    <property type="protein sequence ID" value="CDM98664.1"/>
    <property type="molecule type" value="Genomic_DNA"/>
</dbReference>
<keyword evidence="4" id="KW-1185">Reference proteome</keyword>
<gene>
    <name evidence="3" type="ORF">ARTHRO_61265</name>
</gene>
<dbReference type="RefSeq" id="WP_008056502.1">
    <property type="nucleotide sequence ID" value="NZ_FO818640.1"/>
</dbReference>
<feature type="repeat" description="TPR" evidence="1">
    <location>
        <begin position="2"/>
        <end position="35"/>
    </location>
</feature>